<feature type="region of interest" description="Disordered" evidence="1">
    <location>
        <begin position="122"/>
        <end position="152"/>
    </location>
</feature>
<dbReference type="EMBL" id="KV417333">
    <property type="protein sequence ID" value="KZO90822.1"/>
    <property type="molecule type" value="Genomic_DNA"/>
</dbReference>
<protein>
    <submittedName>
        <fullName evidence="2">Uncharacterized protein</fullName>
    </submittedName>
</protein>
<feature type="compositionally biased region" description="Basic and acidic residues" evidence="1">
    <location>
        <begin position="122"/>
        <end position="134"/>
    </location>
</feature>
<name>A0A167GR30_CALVF</name>
<evidence type="ECO:0000313" key="2">
    <source>
        <dbReference type="EMBL" id="KZO90822.1"/>
    </source>
</evidence>
<evidence type="ECO:0000313" key="3">
    <source>
        <dbReference type="Proteomes" id="UP000076738"/>
    </source>
</evidence>
<dbReference type="Proteomes" id="UP000076738">
    <property type="component" value="Unassembled WGS sequence"/>
</dbReference>
<proteinExistence type="predicted"/>
<organism evidence="2 3">
    <name type="scientific">Calocera viscosa (strain TUFC12733)</name>
    <dbReference type="NCBI Taxonomy" id="1330018"/>
    <lineage>
        <taxon>Eukaryota</taxon>
        <taxon>Fungi</taxon>
        <taxon>Dikarya</taxon>
        <taxon>Basidiomycota</taxon>
        <taxon>Agaricomycotina</taxon>
        <taxon>Dacrymycetes</taxon>
        <taxon>Dacrymycetales</taxon>
        <taxon>Dacrymycetaceae</taxon>
        <taxon>Calocera</taxon>
    </lineage>
</organism>
<accession>A0A167GR30</accession>
<keyword evidence="3" id="KW-1185">Reference proteome</keyword>
<reference evidence="2 3" key="1">
    <citation type="journal article" date="2016" name="Mol. Biol. Evol.">
        <title>Comparative Genomics of Early-Diverging Mushroom-Forming Fungi Provides Insights into the Origins of Lignocellulose Decay Capabilities.</title>
        <authorList>
            <person name="Nagy L.G."/>
            <person name="Riley R."/>
            <person name="Tritt A."/>
            <person name="Adam C."/>
            <person name="Daum C."/>
            <person name="Floudas D."/>
            <person name="Sun H."/>
            <person name="Yadav J.S."/>
            <person name="Pangilinan J."/>
            <person name="Larsson K.H."/>
            <person name="Matsuura K."/>
            <person name="Barry K."/>
            <person name="Labutti K."/>
            <person name="Kuo R."/>
            <person name="Ohm R.A."/>
            <person name="Bhattacharya S.S."/>
            <person name="Shirouzu T."/>
            <person name="Yoshinaga Y."/>
            <person name="Martin F.M."/>
            <person name="Grigoriev I.V."/>
            <person name="Hibbett D.S."/>
        </authorList>
    </citation>
    <scope>NUCLEOTIDE SEQUENCE [LARGE SCALE GENOMIC DNA]</scope>
    <source>
        <strain evidence="2 3">TUFC12733</strain>
    </source>
</reference>
<dbReference type="AlphaFoldDB" id="A0A167GR30"/>
<feature type="compositionally biased region" description="Basic residues" evidence="1">
    <location>
        <begin position="142"/>
        <end position="152"/>
    </location>
</feature>
<evidence type="ECO:0000256" key="1">
    <source>
        <dbReference type="SAM" id="MobiDB-lite"/>
    </source>
</evidence>
<gene>
    <name evidence="2" type="ORF">CALVIDRAFT_373634</name>
</gene>
<sequence>MYSTFFPACTGQGTPPPVVRAWERGGKSRRAAGPYFPTHYASGHSSPSTYRRRIKGNRHTVVPHTLLAALSCSTSLIRTKAAEPEEVEVTHGPELQRFAVGVFVPLEVLNMWTAIAHREGVDPTDASKSHEAPHRATAACTPRRRSHAVRPS</sequence>